<gene>
    <name evidence="1" type="ORF">ERJ67_02795</name>
</gene>
<comment type="caution">
    <text evidence="1">The sequence shown here is derived from an EMBL/GenBank/DDBJ whole genome shotgun (WGS) entry which is preliminary data.</text>
</comment>
<dbReference type="Proteomes" id="UP000317990">
    <property type="component" value="Unassembled WGS sequence"/>
</dbReference>
<dbReference type="AlphaFoldDB" id="A0A524RPZ9"/>
<dbReference type="InterPro" id="IPR016024">
    <property type="entry name" value="ARM-type_fold"/>
</dbReference>
<reference evidence="1 2" key="1">
    <citation type="journal article" date="2019" name="mSystems">
        <title>Life at home and on the roam: Genomic adaptions reflect the dual lifestyle of an intracellular, facultative symbiont.</title>
        <authorList>
            <person name="Burgsdorf I."/>
        </authorList>
    </citation>
    <scope>NUCLEOTIDE SEQUENCE [LARGE SCALE GENOMIC DNA]</scope>
    <source>
        <strain evidence="1">277cV</strain>
    </source>
</reference>
<accession>A0A524RPZ9</accession>
<organism evidence="1 2">
    <name type="scientific">Aphanocapsa feldmannii 277cV</name>
    <dbReference type="NCBI Taxonomy" id="2507553"/>
    <lineage>
        <taxon>Bacteria</taxon>
        <taxon>Bacillati</taxon>
        <taxon>Cyanobacteriota</taxon>
        <taxon>Cyanophyceae</taxon>
        <taxon>Oscillatoriophycideae</taxon>
        <taxon>Chroococcales</taxon>
        <taxon>Microcystaceae</taxon>
        <taxon>Aphanocapsa</taxon>
    </lineage>
</organism>
<proteinExistence type="predicted"/>
<protein>
    <submittedName>
        <fullName evidence="1">Uncharacterized protein</fullName>
    </submittedName>
</protein>
<sequence length="905" mass="102458">MVNAFVLGRHPGPGDSASLLETATLISVAGVVEFDSGTSRVIVMNSYGWPQLDDLVKLTKDLTKEELYANVQDLLDRGVLKKRGRLATLEPRPIAMRLAERKWKRWTKDKWDQILGGNTHPSLKIYAARQLTLLNTTDPARNIVEYVCRDDGPFAEIQGIIKEGHPEVMSAFSEVDVTVVVDLLERLIDQIDLHQIDLQKIGGNLRRQFVITIEKISFCPDTFKPGANLLLRLAVAENEACGNNATEQFKALFPIILGNTAANGDSRLDVLDSASETNDVAQRILVVKALTQGAQTNDFFRIGNAGAHGTRPSLESWQPNTKDEAKRYIEGCVERLAKFAVRHDEPAAIAREFLGLYLRSLILNGFIDVVEKVYQKLVDQVEYWPEGLQSLGTIIRWDTKELNPPQLVDRVKKLIASFKPKNIETRLRMLVTEMSWDYPDDEELEPETKRQRQTEAVRQLADELVKRPKDLAKYIPELSRKPVKDTRMRQRMTGYFGYAIAELAESPSEWYEPIVQALLATPQAERDYGLLTGYVTVLAKADPDVEQRLKQEIATTPSLAPAFPEICLWLEIKPSDVAIAVNALKSDLIKPVDLHKWNMGGQLAKLPVHDVAPLLDALLDRDAQSCHVALDLMDMYFYPGKDRLEGLHPQIQLALKSITKWRLHGKSIEAYLEFHKMLVCLLKKGRNDDDAKTIALELSKALVNSDLFSNWCDPNSSLRKVISALLSEFPEIAWTIVGEAILSDPIKARKLKFILGNELSASYRQKPVILSLPKETLFAWCYANPEKAPIFAAEVLPFLTSYDREKLDSELHPVMGQLIDQFGHLNKFQYLKNFWTAISKNIFNFSGWGSPTTYYKLYQRPLDALQKHEKPEVRTWSRKLLKELKSHIEAARDDEEDLENLTSSV</sequence>
<name>A0A524RPZ9_9CHRO</name>
<evidence type="ECO:0000313" key="1">
    <source>
        <dbReference type="EMBL" id="TGG94457.1"/>
    </source>
</evidence>
<evidence type="ECO:0000313" key="2">
    <source>
        <dbReference type="Proteomes" id="UP000317990"/>
    </source>
</evidence>
<dbReference type="EMBL" id="SRMO01000035">
    <property type="protein sequence ID" value="TGG94457.1"/>
    <property type="molecule type" value="Genomic_DNA"/>
</dbReference>
<dbReference type="SUPFAM" id="SSF48371">
    <property type="entry name" value="ARM repeat"/>
    <property type="match status" value="1"/>
</dbReference>